<evidence type="ECO:0000313" key="2">
    <source>
        <dbReference type="EMBL" id="KAH9376210.1"/>
    </source>
</evidence>
<dbReference type="OrthoDB" id="6507468at2759"/>
<protein>
    <submittedName>
        <fullName evidence="2">Uncharacterized protein</fullName>
    </submittedName>
</protein>
<dbReference type="VEuPathDB" id="VectorBase:HLOH_050372"/>
<accession>A0A9J6GLN2</accession>
<sequence>MYPKDGLCDYIYYTYVVVAYGRIRASTVKRSWTLFQARAKTYKTTGPGISFDARYLTTVQLRNRTVQEQLKKLAEDNIKHYGLLNTIAQDSNLEKMLREVWAVVEELKNIQNNSTSRKVIIALGMPDYSSGASWDSYGKLLKKTVE</sequence>
<dbReference type="Proteomes" id="UP000821853">
    <property type="component" value="Chromosome 5"/>
</dbReference>
<name>A0A9J6GLN2_HAELO</name>
<comment type="caution">
    <text evidence="2">The sequence shown here is derived from an EMBL/GenBank/DDBJ whole genome shotgun (WGS) entry which is preliminary data.</text>
</comment>
<feature type="coiled-coil region" evidence="1">
    <location>
        <begin position="56"/>
        <end position="113"/>
    </location>
</feature>
<evidence type="ECO:0000256" key="1">
    <source>
        <dbReference type="SAM" id="Coils"/>
    </source>
</evidence>
<evidence type="ECO:0000313" key="3">
    <source>
        <dbReference type="Proteomes" id="UP000821853"/>
    </source>
</evidence>
<keyword evidence="1" id="KW-0175">Coiled coil</keyword>
<reference evidence="2 3" key="1">
    <citation type="journal article" date="2020" name="Cell">
        <title>Large-Scale Comparative Analyses of Tick Genomes Elucidate Their Genetic Diversity and Vector Capacities.</title>
        <authorList>
            <consortium name="Tick Genome and Microbiome Consortium (TIGMIC)"/>
            <person name="Jia N."/>
            <person name="Wang J."/>
            <person name="Shi W."/>
            <person name="Du L."/>
            <person name="Sun Y."/>
            <person name="Zhan W."/>
            <person name="Jiang J.F."/>
            <person name="Wang Q."/>
            <person name="Zhang B."/>
            <person name="Ji P."/>
            <person name="Bell-Sakyi L."/>
            <person name="Cui X.M."/>
            <person name="Yuan T.T."/>
            <person name="Jiang B.G."/>
            <person name="Yang W.F."/>
            <person name="Lam T.T."/>
            <person name="Chang Q.C."/>
            <person name="Ding S.J."/>
            <person name="Wang X.J."/>
            <person name="Zhu J.G."/>
            <person name="Ruan X.D."/>
            <person name="Zhao L."/>
            <person name="Wei J.T."/>
            <person name="Ye R.Z."/>
            <person name="Que T.C."/>
            <person name="Du C.H."/>
            <person name="Zhou Y.H."/>
            <person name="Cheng J.X."/>
            <person name="Dai P.F."/>
            <person name="Guo W.B."/>
            <person name="Han X.H."/>
            <person name="Huang E.J."/>
            <person name="Li L.F."/>
            <person name="Wei W."/>
            <person name="Gao Y.C."/>
            <person name="Liu J.Z."/>
            <person name="Shao H.Z."/>
            <person name="Wang X."/>
            <person name="Wang C.C."/>
            <person name="Yang T.C."/>
            <person name="Huo Q.B."/>
            <person name="Li W."/>
            <person name="Chen H.Y."/>
            <person name="Chen S.E."/>
            <person name="Zhou L.G."/>
            <person name="Ni X.B."/>
            <person name="Tian J.H."/>
            <person name="Sheng Y."/>
            <person name="Liu T."/>
            <person name="Pan Y.S."/>
            <person name="Xia L.Y."/>
            <person name="Li J."/>
            <person name="Zhao F."/>
            <person name="Cao W.C."/>
        </authorList>
    </citation>
    <scope>NUCLEOTIDE SEQUENCE [LARGE SCALE GENOMIC DNA]</scope>
    <source>
        <strain evidence="2">HaeL-2018</strain>
    </source>
</reference>
<gene>
    <name evidence="2" type="ORF">HPB48_004230</name>
</gene>
<dbReference type="EMBL" id="JABSTR010000007">
    <property type="protein sequence ID" value="KAH9376210.1"/>
    <property type="molecule type" value="Genomic_DNA"/>
</dbReference>
<dbReference type="OMA" id="GHIQAEK"/>
<dbReference type="AlphaFoldDB" id="A0A9J6GLN2"/>
<proteinExistence type="predicted"/>
<organism evidence="2 3">
    <name type="scientific">Haemaphysalis longicornis</name>
    <name type="common">Bush tick</name>
    <dbReference type="NCBI Taxonomy" id="44386"/>
    <lineage>
        <taxon>Eukaryota</taxon>
        <taxon>Metazoa</taxon>
        <taxon>Ecdysozoa</taxon>
        <taxon>Arthropoda</taxon>
        <taxon>Chelicerata</taxon>
        <taxon>Arachnida</taxon>
        <taxon>Acari</taxon>
        <taxon>Parasitiformes</taxon>
        <taxon>Ixodida</taxon>
        <taxon>Ixodoidea</taxon>
        <taxon>Ixodidae</taxon>
        <taxon>Haemaphysalinae</taxon>
        <taxon>Haemaphysalis</taxon>
    </lineage>
</organism>
<keyword evidence="3" id="KW-1185">Reference proteome</keyword>